<dbReference type="InterPro" id="IPR008964">
    <property type="entry name" value="Invasin/intimin_cell_adhesion"/>
</dbReference>
<dbReference type="SUPFAM" id="SSF75005">
    <property type="entry name" value="Arabinanase/levansucrase/invertase"/>
    <property type="match status" value="1"/>
</dbReference>
<dbReference type="GO" id="GO:0005987">
    <property type="term" value="P:sucrose catabolic process"/>
    <property type="evidence" value="ECO:0007669"/>
    <property type="project" value="TreeGrafter"/>
</dbReference>
<sequence>MKRNRMISLKAGLIFALVWSSVVFFGANTVFAADWNTNMPGYLPVSGTWTTVAGDGLKGVSAGGANAFNMSTATVGTNFVYEADVKVDASTPFGVGALVFRAGEDGSNGYVVHIDPNLDRVRLFDFATGSDVGSPYSTTINTGAFYRLKVVSDGSVTKIYLGSTLAISVSDTKYTKGNIGFNVYNGTAYFQNVYVYETKTNVTGWNPASGTWTTTSQGWKATAAGGQNAYAISGTSADNFTYEADMIVQDPYAVGTLLFRSSAGGSQAYALQVDPNLDRLRLYKTNGDVTLATYTATIDTGKVYHVKIKAEGSTIKVYLQTSFVPANGYDPVITVTDSSYASGFAGLGVYNGSVTFQNIMISDMLTNLNGWTTSGSAWTPHLNGVKAVSSGAADTFRIAATTATDFVLEGDLKVDAGSPLGTAALVFRADSTGSAGYVLNIDPNLDRVRLFNANGGATIATANMTIDAGKTYHIEVIANGSGIKVYVDGYATPAITVTDASYSSGRLGLSAYNGTAYFQNVYVFPLSEYYTGLNRPQYHYTMAQQWISDPNGLVYYEGEYHLFTQDGGNWTHAVSTDLVNWKRLPIALPWTDSGHAWSGSAVVDANNVSGLFSGGSGLIAYYTMFHPDKPGGNQKIGVAYSRDKGRTWEFYGGNPIIQNPGGANGNWDFRDPKVVWDGDRSQWVMVVSGGDHVRFFTSADLLNWTYASSFGYGPYLHGGTWETPDFFQLAVDGNPSNKKWVLVISTGPSAQTDGSSSEYFVGTFDGTAFTSDNPASTVLRGEYGKDMYAAMTFSDIPAADGRRIQLGWMSNWDYPFSFPTWPWKHQMSIPRVLTLKNFAGEGMRLVQTPIAELNALRGSASSWSNVTVAPDSSNLLAGLSGNAYEIEAEVELPASGAASEFGFRLRELGDQKTVVGYNAVNSKMFVNRGNAGRDDFTAYFTAQREAVLSPVNNRVKMRIYVDESSVEVFGNDGKAVFSNIILPDLTRDGMSFYATGGNVTVVSLKVYPLANTWRYEPTGGATPERVVMDRGKIELGAGSTQRLYMTVLPRTAANKNVTWSSGNASVATVSAVDSRSAIVTGVAQGRTVITATTQDGSIVGTTVVNVGASLNTNLTGWASYPAALWVATGDGIAGTFDRDSAYMSTATGTNFTYEADIKPDETGGSGSLIFRSDSDGSDGYYLQADPVQRGVRLFYKVNGSFSSSQVLATSPTLVQAGKTYRVRVVTSGTNIKVYFDGGASPVIDVNDTRFGSGYFGVSVSGGRAYFQNVLRS</sequence>
<name>A0A9W5S0V9_9BACL</name>
<dbReference type="InterPro" id="IPR010496">
    <property type="entry name" value="AL/BT2_dom"/>
</dbReference>
<dbReference type="Pfam" id="PF06439">
    <property type="entry name" value="3keto-disac_hyd"/>
    <property type="match status" value="1"/>
</dbReference>
<keyword evidence="2" id="KW-0378">Hydrolase</keyword>
<keyword evidence="3" id="KW-0326">Glycosidase</keyword>
<evidence type="ECO:0000259" key="5">
    <source>
        <dbReference type="SMART" id="SM00635"/>
    </source>
</evidence>
<feature type="signal peptide" evidence="4">
    <location>
        <begin position="1"/>
        <end position="32"/>
    </location>
</feature>
<dbReference type="OrthoDB" id="9759709at2"/>
<dbReference type="Gene3D" id="2.115.10.20">
    <property type="entry name" value="Glycosyl hydrolase domain, family 43"/>
    <property type="match status" value="1"/>
</dbReference>
<protein>
    <submittedName>
        <fullName evidence="6">Beta-fructosidase</fullName>
    </submittedName>
</protein>
<keyword evidence="7" id="KW-1185">Reference proteome</keyword>
<dbReference type="Gene3D" id="2.60.120.560">
    <property type="entry name" value="Exo-inulinase, domain 1"/>
    <property type="match status" value="5"/>
</dbReference>
<evidence type="ECO:0000313" key="6">
    <source>
        <dbReference type="EMBL" id="EXX87330.1"/>
    </source>
</evidence>
<dbReference type="Pfam" id="PF02368">
    <property type="entry name" value="Big_2"/>
    <property type="match status" value="1"/>
</dbReference>
<dbReference type="InterPro" id="IPR023296">
    <property type="entry name" value="Glyco_hydro_beta-prop_sf"/>
</dbReference>
<dbReference type="InterPro" id="IPR013189">
    <property type="entry name" value="Glyco_hydro_32_C"/>
</dbReference>
<dbReference type="RefSeq" id="WP_051587739.1">
    <property type="nucleotide sequence ID" value="NZ_KK082153.1"/>
</dbReference>
<evidence type="ECO:0000256" key="4">
    <source>
        <dbReference type="SAM" id="SignalP"/>
    </source>
</evidence>
<dbReference type="InterPro" id="IPR003343">
    <property type="entry name" value="Big_2"/>
</dbReference>
<reference evidence="6 7" key="1">
    <citation type="submission" date="2014-02" db="EMBL/GenBank/DDBJ databases">
        <title>Genome sequence of Paenibacillus darwinianus reveals adaptive mechanisms for survival in Antarctic soils.</title>
        <authorList>
            <person name="Dsouza M."/>
            <person name="Taylor M.W."/>
            <person name="Turner S.J."/>
            <person name="Aislabie J."/>
        </authorList>
    </citation>
    <scope>NUCLEOTIDE SEQUENCE [LARGE SCALE GENOMIC DNA]</scope>
    <source>
        <strain evidence="6 7">CE1</strain>
    </source>
</reference>
<dbReference type="Pfam" id="PF13385">
    <property type="entry name" value="Laminin_G_3"/>
    <property type="match status" value="1"/>
</dbReference>
<dbReference type="SUPFAM" id="SSF49899">
    <property type="entry name" value="Concanavalin A-like lectins/glucanases"/>
    <property type="match status" value="4"/>
</dbReference>
<dbReference type="InterPro" id="IPR001362">
    <property type="entry name" value="Glyco_hydro_32"/>
</dbReference>
<dbReference type="Pfam" id="PF00251">
    <property type="entry name" value="Glyco_hydro_32N"/>
    <property type="match status" value="1"/>
</dbReference>
<evidence type="ECO:0000256" key="1">
    <source>
        <dbReference type="ARBA" id="ARBA00009902"/>
    </source>
</evidence>
<dbReference type="EMBL" id="JFHU01000159">
    <property type="protein sequence ID" value="EXX87330.1"/>
    <property type="molecule type" value="Genomic_DNA"/>
</dbReference>
<evidence type="ECO:0000313" key="7">
    <source>
        <dbReference type="Proteomes" id="UP000053750"/>
    </source>
</evidence>
<comment type="caution">
    <text evidence="6">The sequence shown here is derived from an EMBL/GenBank/DDBJ whole genome shotgun (WGS) entry which is preliminary data.</text>
</comment>
<dbReference type="InterPro" id="IPR013320">
    <property type="entry name" value="ConA-like_dom_sf"/>
</dbReference>
<dbReference type="SMART" id="SM00635">
    <property type="entry name" value="BID_2"/>
    <property type="match status" value="1"/>
</dbReference>
<dbReference type="GO" id="GO:0005737">
    <property type="term" value="C:cytoplasm"/>
    <property type="evidence" value="ECO:0007669"/>
    <property type="project" value="TreeGrafter"/>
</dbReference>
<proteinExistence type="inferred from homology"/>
<dbReference type="Proteomes" id="UP000053750">
    <property type="component" value="Unassembled WGS sequence"/>
</dbReference>
<gene>
    <name evidence="6" type="ORF">BG53_04260</name>
</gene>
<comment type="similarity">
    <text evidence="1">Belongs to the glycosyl hydrolase 32 family.</text>
</comment>
<dbReference type="PANTHER" id="PTHR42800:SF1">
    <property type="entry name" value="EXOINULINASE INUD (AFU_ORTHOLOGUE AFUA_5G00480)"/>
    <property type="match status" value="1"/>
</dbReference>
<feature type="domain" description="BIG2" evidence="5">
    <location>
        <begin position="1022"/>
        <end position="1102"/>
    </location>
</feature>
<accession>A0A9W5S0V9</accession>
<feature type="chain" id="PRO_5040806284" evidence="4">
    <location>
        <begin position="33"/>
        <end position="1272"/>
    </location>
</feature>
<dbReference type="SMART" id="SM00640">
    <property type="entry name" value="Glyco_32"/>
    <property type="match status" value="1"/>
</dbReference>
<keyword evidence="4" id="KW-0732">Signal</keyword>
<dbReference type="Gene3D" id="2.60.40.1080">
    <property type="match status" value="1"/>
</dbReference>
<dbReference type="InterPro" id="IPR013148">
    <property type="entry name" value="Glyco_hydro_32_N"/>
</dbReference>
<evidence type="ECO:0000256" key="3">
    <source>
        <dbReference type="ARBA" id="ARBA00023295"/>
    </source>
</evidence>
<dbReference type="SUPFAM" id="SSF49373">
    <property type="entry name" value="Invasin/intimin cell-adhesion fragments"/>
    <property type="match status" value="1"/>
</dbReference>
<dbReference type="CDD" id="cd18622">
    <property type="entry name" value="GH32_Inu-like"/>
    <property type="match status" value="1"/>
</dbReference>
<dbReference type="Pfam" id="PF08244">
    <property type="entry name" value="Glyco_hydro_32C"/>
    <property type="match status" value="1"/>
</dbReference>
<evidence type="ECO:0000256" key="2">
    <source>
        <dbReference type="ARBA" id="ARBA00022801"/>
    </source>
</evidence>
<dbReference type="GO" id="GO:0004575">
    <property type="term" value="F:sucrose alpha-glucosidase activity"/>
    <property type="evidence" value="ECO:0007669"/>
    <property type="project" value="TreeGrafter"/>
</dbReference>
<organism evidence="6 7">
    <name type="scientific">Paenibacillus darwinianus</name>
    <dbReference type="NCBI Taxonomy" id="1380763"/>
    <lineage>
        <taxon>Bacteria</taxon>
        <taxon>Bacillati</taxon>
        <taxon>Bacillota</taxon>
        <taxon>Bacilli</taxon>
        <taxon>Bacillales</taxon>
        <taxon>Paenibacillaceae</taxon>
        <taxon>Paenibacillus</taxon>
    </lineage>
</organism>
<dbReference type="AlphaFoldDB" id="A0A9W5S0V9"/>
<dbReference type="PANTHER" id="PTHR42800">
    <property type="entry name" value="EXOINULINASE INUD (AFU_ORTHOLOGUE AFUA_5G00480)"/>
    <property type="match status" value="1"/>
</dbReference>